<feature type="transmembrane region" description="Helical" evidence="1">
    <location>
        <begin position="12"/>
        <end position="33"/>
    </location>
</feature>
<evidence type="ECO:0000313" key="3">
    <source>
        <dbReference type="Proteomes" id="UP001162480"/>
    </source>
</evidence>
<keyword evidence="1" id="KW-0812">Transmembrane</keyword>
<accession>A0AA36EZR6</accession>
<keyword evidence="3" id="KW-1185">Reference proteome</keyword>
<feature type="transmembrane region" description="Helical" evidence="1">
    <location>
        <begin position="45"/>
        <end position="69"/>
    </location>
</feature>
<protein>
    <submittedName>
        <fullName evidence="2">Uncharacterized protein</fullName>
    </submittedName>
</protein>
<dbReference type="AlphaFoldDB" id="A0AA36EZR6"/>
<proteinExistence type="predicted"/>
<gene>
    <name evidence="2" type="ORF">OCTVUL_1B001826</name>
</gene>
<feature type="transmembrane region" description="Helical" evidence="1">
    <location>
        <begin position="89"/>
        <end position="113"/>
    </location>
</feature>
<dbReference type="EMBL" id="OX597816">
    <property type="protein sequence ID" value="CAI9720306.1"/>
    <property type="molecule type" value="Genomic_DNA"/>
</dbReference>
<evidence type="ECO:0000313" key="2">
    <source>
        <dbReference type="EMBL" id="CAI9720306.1"/>
    </source>
</evidence>
<organism evidence="2 3">
    <name type="scientific">Octopus vulgaris</name>
    <name type="common">Common octopus</name>
    <dbReference type="NCBI Taxonomy" id="6645"/>
    <lineage>
        <taxon>Eukaryota</taxon>
        <taxon>Metazoa</taxon>
        <taxon>Spiralia</taxon>
        <taxon>Lophotrochozoa</taxon>
        <taxon>Mollusca</taxon>
        <taxon>Cephalopoda</taxon>
        <taxon>Coleoidea</taxon>
        <taxon>Octopodiformes</taxon>
        <taxon>Octopoda</taxon>
        <taxon>Incirrata</taxon>
        <taxon>Octopodidae</taxon>
        <taxon>Octopus</taxon>
    </lineage>
</organism>
<sequence>MDLLCSKLLRLGILQTFLSLSCTVMASVCLDYLKNQHVLAALAGGALFCSFCLTVCGIIEAVGGTHWFFRNINTINVIRRYSPEASLNIDFPVLALAVISPVAGLLAFMVFGITMCTAAILHYHESPACLQVHAISYNPEACEQPLIVCTSDIEDSQDYLPSDIAFDQSFARRPTDFDVPLRKYHKIR</sequence>
<keyword evidence="1" id="KW-1133">Transmembrane helix</keyword>
<reference evidence="2" key="1">
    <citation type="submission" date="2023-08" db="EMBL/GenBank/DDBJ databases">
        <authorList>
            <person name="Alioto T."/>
            <person name="Alioto T."/>
            <person name="Gomez Garrido J."/>
        </authorList>
    </citation>
    <scope>NUCLEOTIDE SEQUENCE</scope>
</reference>
<dbReference type="PROSITE" id="PS51257">
    <property type="entry name" value="PROKAR_LIPOPROTEIN"/>
    <property type="match status" value="1"/>
</dbReference>
<keyword evidence="1" id="KW-0472">Membrane</keyword>
<evidence type="ECO:0000256" key="1">
    <source>
        <dbReference type="SAM" id="Phobius"/>
    </source>
</evidence>
<dbReference type="Proteomes" id="UP001162480">
    <property type="component" value="Chromosome 3"/>
</dbReference>
<name>A0AA36EZR6_OCTVU</name>